<dbReference type="InterPro" id="IPR011990">
    <property type="entry name" value="TPR-like_helical_dom_sf"/>
</dbReference>
<dbReference type="Proteomes" id="UP000825729">
    <property type="component" value="Unassembled WGS sequence"/>
</dbReference>
<evidence type="ECO:0000256" key="2">
    <source>
        <dbReference type="ARBA" id="ARBA00022737"/>
    </source>
</evidence>
<dbReference type="Pfam" id="PF20431">
    <property type="entry name" value="E_motif"/>
    <property type="match status" value="1"/>
</dbReference>
<dbReference type="GO" id="GO:0003729">
    <property type="term" value="F:mRNA binding"/>
    <property type="evidence" value="ECO:0007669"/>
    <property type="project" value="UniProtKB-ARBA"/>
</dbReference>
<dbReference type="NCBIfam" id="TIGR00756">
    <property type="entry name" value="PPR"/>
    <property type="match status" value="4"/>
</dbReference>
<name>A0AAV7DTX7_ARIFI</name>
<dbReference type="InterPro" id="IPR032867">
    <property type="entry name" value="DYW_dom"/>
</dbReference>
<dbReference type="FunFam" id="1.25.40.10:FF:000690">
    <property type="entry name" value="Pentatricopeptide repeat-containing protein"/>
    <property type="match status" value="1"/>
</dbReference>
<evidence type="ECO:0000313" key="5">
    <source>
        <dbReference type="EMBL" id="KAG9439739.1"/>
    </source>
</evidence>
<dbReference type="Pfam" id="PF13041">
    <property type="entry name" value="PPR_2"/>
    <property type="match status" value="2"/>
</dbReference>
<dbReference type="InterPro" id="IPR046960">
    <property type="entry name" value="PPR_At4g14850-like_plant"/>
</dbReference>
<evidence type="ECO:0000313" key="6">
    <source>
        <dbReference type="Proteomes" id="UP000825729"/>
    </source>
</evidence>
<dbReference type="Pfam" id="PF01535">
    <property type="entry name" value="PPR"/>
    <property type="match status" value="1"/>
</dbReference>
<dbReference type="GO" id="GO:0009451">
    <property type="term" value="P:RNA modification"/>
    <property type="evidence" value="ECO:0007669"/>
    <property type="project" value="InterPro"/>
</dbReference>
<gene>
    <name evidence="5" type="ORF">H6P81_019904</name>
</gene>
<comment type="caution">
    <text evidence="5">The sequence shown here is derived from an EMBL/GenBank/DDBJ whole genome shotgun (WGS) entry which is preliminary data.</text>
</comment>
<dbReference type="Gene3D" id="1.25.40.10">
    <property type="entry name" value="Tetratricopeptide repeat domain"/>
    <property type="match status" value="3"/>
</dbReference>
<dbReference type="InterPro" id="IPR002885">
    <property type="entry name" value="PPR_rpt"/>
</dbReference>
<dbReference type="Pfam" id="PF14432">
    <property type="entry name" value="DYW_deaminase"/>
    <property type="match status" value="1"/>
</dbReference>
<keyword evidence="2" id="KW-0677">Repeat</keyword>
<dbReference type="PROSITE" id="PS51375">
    <property type="entry name" value="PPR"/>
    <property type="match status" value="2"/>
</dbReference>
<evidence type="ECO:0000259" key="4">
    <source>
        <dbReference type="Pfam" id="PF14432"/>
    </source>
</evidence>
<dbReference type="EMBL" id="JAINDJ010000008">
    <property type="protein sequence ID" value="KAG9439739.1"/>
    <property type="molecule type" value="Genomic_DNA"/>
</dbReference>
<comment type="similarity">
    <text evidence="1">Belongs to the PPR family. PCMP-H subfamily.</text>
</comment>
<protein>
    <recommendedName>
        <fullName evidence="4">DYW domain-containing protein</fullName>
    </recommendedName>
</protein>
<accession>A0AAV7DTX7</accession>
<dbReference type="PANTHER" id="PTHR47926:SF447">
    <property type="entry name" value="DYW DOMAIN-CONTAINING PROTEIN"/>
    <property type="match status" value="1"/>
</dbReference>
<dbReference type="PANTHER" id="PTHR47926">
    <property type="entry name" value="PENTATRICOPEPTIDE REPEAT-CONTAINING PROTEIN"/>
    <property type="match status" value="1"/>
</dbReference>
<sequence length="569" mass="64786">MQSKFHQESHLLKQTLPQVITNHTSFSPLSFKKEIDRSLYLCRSGRLCSSLFSQHRDLLTTDLCNLVIKSYTSSNKHLESMLVYTCMNNVGILPDCATFPSVIKSAAQLSCSKLGKSIHGCIIQMGFDADVFINTALLSMYSTCRFLEDARRLFDEMPDRNSVTWNAMITGYTHNRKFREALELFRNMQMLDVEPTEVTMVSALSACAHLGALSQGKWIHNYINQSNIRLNVFVGTALIDMYAKCGCIDQSEKVFHSMRTKNVYTWNALILGFAMNGQGEMAVDIFSGMIKQNMKPDSVTFLALLCACGHQGLVGQGKKYFHSMEKEWGLQPNVEHYGSMVDLLGRAGCLDEALLLIQKMRMKPDAVIWRSLLGACRIHGNASLSEVAIRNLLELEPYNGENYVLLSNLYARDRRWKEIGEVRDTMSHKGIQKVPGCSSIEIDNKVYEFVVASRSEEDGFKEIYNMLDSINRTLKLSGYVADTDMVSYDVEEEEKESALMYHSEKLALAFGLLRTSGLEIRIVKNLRVCRDCHSFFKIVSQVYRRTIIVRDRNRFHHFVEGVCSCKDYW</sequence>
<evidence type="ECO:0000256" key="3">
    <source>
        <dbReference type="PROSITE-ProRule" id="PRU00708"/>
    </source>
</evidence>
<feature type="domain" description="DYW" evidence="4">
    <location>
        <begin position="478"/>
        <end position="569"/>
    </location>
</feature>
<feature type="repeat" description="PPR" evidence="3">
    <location>
        <begin position="262"/>
        <end position="296"/>
    </location>
</feature>
<evidence type="ECO:0000256" key="1">
    <source>
        <dbReference type="ARBA" id="ARBA00006643"/>
    </source>
</evidence>
<dbReference type="FunFam" id="1.25.40.10:FF:000427">
    <property type="entry name" value="Pentatricopeptide repeat-containing protein chloroplastic"/>
    <property type="match status" value="1"/>
</dbReference>
<reference evidence="5 6" key="1">
    <citation type="submission" date="2021-07" db="EMBL/GenBank/DDBJ databases">
        <title>The Aristolochia fimbriata genome: insights into angiosperm evolution, floral development and chemical biosynthesis.</title>
        <authorList>
            <person name="Jiao Y."/>
        </authorList>
    </citation>
    <scope>NUCLEOTIDE SEQUENCE [LARGE SCALE GENOMIC DNA]</scope>
    <source>
        <strain evidence="5">IBCAS-2021</strain>
        <tissue evidence="5">Leaf</tissue>
    </source>
</reference>
<organism evidence="5 6">
    <name type="scientific">Aristolochia fimbriata</name>
    <name type="common">White veined hardy Dutchman's pipe vine</name>
    <dbReference type="NCBI Taxonomy" id="158543"/>
    <lineage>
        <taxon>Eukaryota</taxon>
        <taxon>Viridiplantae</taxon>
        <taxon>Streptophyta</taxon>
        <taxon>Embryophyta</taxon>
        <taxon>Tracheophyta</taxon>
        <taxon>Spermatophyta</taxon>
        <taxon>Magnoliopsida</taxon>
        <taxon>Magnoliidae</taxon>
        <taxon>Piperales</taxon>
        <taxon>Aristolochiaceae</taxon>
        <taxon>Aristolochia</taxon>
    </lineage>
</organism>
<dbReference type="GO" id="GO:0008270">
    <property type="term" value="F:zinc ion binding"/>
    <property type="evidence" value="ECO:0007669"/>
    <property type="project" value="InterPro"/>
</dbReference>
<dbReference type="InterPro" id="IPR046848">
    <property type="entry name" value="E_motif"/>
</dbReference>
<proteinExistence type="inferred from homology"/>
<dbReference type="AlphaFoldDB" id="A0AAV7DTX7"/>
<feature type="repeat" description="PPR" evidence="3">
    <location>
        <begin position="161"/>
        <end position="195"/>
    </location>
</feature>
<keyword evidence="6" id="KW-1185">Reference proteome</keyword>